<protein>
    <recommendedName>
        <fullName evidence="6">Adenine DNA glycosylase</fullName>
        <ecNumber evidence="5">3.2.2.31</ecNumber>
    </recommendedName>
</protein>
<keyword evidence="7" id="KW-0004">4Fe-4S</keyword>
<dbReference type="GO" id="GO:0006284">
    <property type="term" value="P:base-excision repair"/>
    <property type="evidence" value="ECO:0007669"/>
    <property type="project" value="InterPro"/>
</dbReference>
<dbReference type="InterPro" id="IPR023170">
    <property type="entry name" value="HhH_base_excis_C"/>
</dbReference>
<dbReference type="PROSITE" id="PS01155">
    <property type="entry name" value="ENDONUCLEASE_III_2"/>
    <property type="match status" value="1"/>
</dbReference>
<comment type="cofactor">
    <cofactor evidence="2">
        <name>[4Fe-4S] cluster</name>
        <dbReference type="ChEBI" id="CHEBI:49883"/>
    </cofactor>
</comment>
<comment type="similarity">
    <text evidence="4">Belongs to the Nth/MutY family.</text>
</comment>
<keyword evidence="14" id="KW-0326">Glycosidase</keyword>
<proteinExistence type="inferred from homology"/>
<dbReference type="GO" id="GO:0006298">
    <property type="term" value="P:mismatch repair"/>
    <property type="evidence" value="ECO:0007669"/>
    <property type="project" value="TreeGrafter"/>
</dbReference>
<dbReference type="PROSITE" id="PS00764">
    <property type="entry name" value="ENDONUCLEASE_III_1"/>
    <property type="match status" value="1"/>
</dbReference>
<keyword evidence="12" id="KW-0411">Iron-sulfur</keyword>
<evidence type="ECO:0000256" key="8">
    <source>
        <dbReference type="ARBA" id="ARBA00022723"/>
    </source>
</evidence>
<evidence type="ECO:0000256" key="9">
    <source>
        <dbReference type="ARBA" id="ARBA00022763"/>
    </source>
</evidence>
<feature type="domain" description="HhH-GPD" evidence="15">
    <location>
        <begin position="23"/>
        <end position="171"/>
    </location>
</feature>
<dbReference type="SMART" id="SM00525">
    <property type="entry name" value="FES"/>
    <property type="match status" value="1"/>
</dbReference>
<reference evidence="16" key="1">
    <citation type="journal article" date="2020" name="mSystems">
        <title>Genome- and Community-Level Interaction Insights into Carbon Utilization and Element Cycling Functions of Hydrothermarchaeota in Hydrothermal Sediment.</title>
        <authorList>
            <person name="Zhou Z."/>
            <person name="Liu Y."/>
            <person name="Xu W."/>
            <person name="Pan J."/>
            <person name="Luo Z.H."/>
            <person name="Li M."/>
        </authorList>
    </citation>
    <scope>NUCLEOTIDE SEQUENCE [LARGE SCALE GENOMIC DNA]</scope>
    <source>
        <strain evidence="16">SpSt-222</strain>
    </source>
</reference>
<organism evidence="16">
    <name type="scientific">Thermomicrobium roseum</name>
    <dbReference type="NCBI Taxonomy" id="500"/>
    <lineage>
        <taxon>Bacteria</taxon>
        <taxon>Pseudomonadati</taxon>
        <taxon>Thermomicrobiota</taxon>
        <taxon>Thermomicrobia</taxon>
        <taxon>Thermomicrobiales</taxon>
        <taxon>Thermomicrobiaceae</taxon>
        <taxon>Thermomicrobium</taxon>
    </lineage>
</organism>
<dbReference type="Gene3D" id="1.10.340.30">
    <property type="entry name" value="Hypothetical protein, domain 2"/>
    <property type="match status" value="1"/>
</dbReference>
<evidence type="ECO:0000256" key="2">
    <source>
        <dbReference type="ARBA" id="ARBA00001966"/>
    </source>
</evidence>
<dbReference type="InterPro" id="IPR004035">
    <property type="entry name" value="Endouclease-III_FeS-bd_BS"/>
</dbReference>
<dbReference type="InterPro" id="IPR044298">
    <property type="entry name" value="MIG/MutY"/>
</dbReference>
<dbReference type="Pfam" id="PF00730">
    <property type="entry name" value="HhH-GPD"/>
    <property type="match status" value="1"/>
</dbReference>
<evidence type="ECO:0000256" key="13">
    <source>
        <dbReference type="ARBA" id="ARBA00023204"/>
    </source>
</evidence>
<evidence type="ECO:0000256" key="11">
    <source>
        <dbReference type="ARBA" id="ARBA00023004"/>
    </source>
</evidence>
<dbReference type="CDD" id="cd00056">
    <property type="entry name" value="ENDO3c"/>
    <property type="match status" value="1"/>
</dbReference>
<dbReference type="GO" id="GO:0000701">
    <property type="term" value="F:purine-specific mismatch base pair DNA N-glycosylase activity"/>
    <property type="evidence" value="ECO:0007669"/>
    <property type="project" value="UniProtKB-EC"/>
</dbReference>
<comment type="caution">
    <text evidence="16">The sequence shown here is derived from an EMBL/GenBank/DDBJ whole genome shotgun (WGS) entry which is preliminary data.</text>
</comment>
<dbReference type="InterPro" id="IPR000445">
    <property type="entry name" value="HhH_motif"/>
</dbReference>
<dbReference type="AlphaFoldDB" id="A0A7C1X1S3"/>
<dbReference type="SUPFAM" id="SSF48150">
    <property type="entry name" value="DNA-glycosylase"/>
    <property type="match status" value="1"/>
</dbReference>
<evidence type="ECO:0000256" key="14">
    <source>
        <dbReference type="ARBA" id="ARBA00023295"/>
    </source>
</evidence>
<sequence length="295" mass="33535">MEARDLPWRRTRDPYQILLSEVMLQQTQVERVIPYYERFIARFPTVESLARASLAEVISLWGGLGYNRRAVYLWRAAREVMERYGGAIPKDRRELQRLPGIGRYTAGAVVCFAFGEPVAFWDTNIARVLTRIFLGPEVRPTSRELDQLAESVLPPDRAYEWNQALMELGARVCLARRPRCGDCPVRGLCRSVGTTGEPRRRSERFTGSRRYYRGRIIEALRGRWGGMRLDELGWAVREDYTPAHREWLERLVTDLAREGLVEAAEERGEYVVRLPGGGEAADNCGGGTSEKVGAG</sequence>
<evidence type="ECO:0000256" key="5">
    <source>
        <dbReference type="ARBA" id="ARBA00012045"/>
    </source>
</evidence>
<dbReference type="EMBL" id="DSJL01000011">
    <property type="protein sequence ID" value="HEF66216.1"/>
    <property type="molecule type" value="Genomic_DNA"/>
</dbReference>
<comment type="function">
    <text evidence="3">Adenine glycosylase active on G-A mispairs. MutY also corrects error-prone DNA synthesis past GO lesions which are due to the oxidatively damaged form of guanine: 7,8-dihydro-8-oxoguanine (8-oxo-dGTP).</text>
</comment>
<gene>
    <name evidence="16" type="ORF">ENP47_11575</name>
</gene>
<dbReference type="InterPro" id="IPR003265">
    <property type="entry name" value="HhH-GPD_domain"/>
</dbReference>
<evidence type="ECO:0000256" key="3">
    <source>
        <dbReference type="ARBA" id="ARBA00002933"/>
    </source>
</evidence>
<dbReference type="InterPro" id="IPR011257">
    <property type="entry name" value="DNA_glycosylase"/>
</dbReference>
<dbReference type="GO" id="GO:0051539">
    <property type="term" value="F:4 iron, 4 sulfur cluster binding"/>
    <property type="evidence" value="ECO:0007669"/>
    <property type="project" value="UniProtKB-KW"/>
</dbReference>
<dbReference type="Pfam" id="PF00633">
    <property type="entry name" value="HHH"/>
    <property type="match status" value="1"/>
</dbReference>
<name>A0A7C1X1S3_THERO</name>
<dbReference type="GO" id="GO:0035485">
    <property type="term" value="F:adenine/guanine mispair binding"/>
    <property type="evidence" value="ECO:0007669"/>
    <property type="project" value="TreeGrafter"/>
</dbReference>
<keyword evidence="10" id="KW-0378">Hydrolase</keyword>
<evidence type="ECO:0000256" key="7">
    <source>
        <dbReference type="ARBA" id="ARBA00022485"/>
    </source>
</evidence>
<keyword evidence="13" id="KW-0234">DNA repair</keyword>
<dbReference type="GO" id="GO:0034039">
    <property type="term" value="F:8-oxo-7,8-dihydroguanine DNA N-glycosylase activity"/>
    <property type="evidence" value="ECO:0007669"/>
    <property type="project" value="TreeGrafter"/>
</dbReference>
<dbReference type="FunFam" id="1.10.340.30:FF:000002">
    <property type="entry name" value="Adenine DNA glycosylase"/>
    <property type="match status" value="1"/>
</dbReference>
<dbReference type="InterPro" id="IPR004036">
    <property type="entry name" value="Endonuclease-III-like_CS2"/>
</dbReference>
<evidence type="ECO:0000259" key="15">
    <source>
        <dbReference type="SMART" id="SM00478"/>
    </source>
</evidence>
<keyword evidence="8" id="KW-0479">Metal-binding</keyword>
<evidence type="ECO:0000256" key="4">
    <source>
        <dbReference type="ARBA" id="ARBA00008343"/>
    </source>
</evidence>
<evidence type="ECO:0000256" key="12">
    <source>
        <dbReference type="ARBA" id="ARBA00023014"/>
    </source>
</evidence>
<dbReference type="PANTHER" id="PTHR42944:SF1">
    <property type="entry name" value="ADENINE DNA GLYCOSYLASE"/>
    <property type="match status" value="1"/>
</dbReference>
<dbReference type="SMART" id="SM00478">
    <property type="entry name" value="ENDO3c"/>
    <property type="match status" value="1"/>
</dbReference>
<dbReference type="Gene3D" id="1.10.1670.10">
    <property type="entry name" value="Helix-hairpin-Helix base-excision DNA repair enzymes (C-terminal)"/>
    <property type="match status" value="1"/>
</dbReference>
<dbReference type="PANTHER" id="PTHR42944">
    <property type="entry name" value="ADENINE DNA GLYCOSYLASE"/>
    <property type="match status" value="1"/>
</dbReference>
<evidence type="ECO:0000256" key="10">
    <source>
        <dbReference type="ARBA" id="ARBA00022801"/>
    </source>
</evidence>
<dbReference type="GO" id="GO:0032357">
    <property type="term" value="F:oxidized purine DNA binding"/>
    <property type="evidence" value="ECO:0007669"/>
    <property type="project" value="TreeGrafter"/>
</dbReference>
<comment type="catalytic activity">
    <reaction evidence="1">
        <text>Hydrolyzes free adenine bases from 7,8-dihydro-8-oxoguanine:adenine mismatched double-stranded DNA, leaving an apurinic site.</text>
        <dbReference type="EC" id="3.2.2.31"/>
    </reaction>
</comment>
<evidence type="ECO:0000313" key="16">
    <source>
        <dbReference type="EMBL" id="HEF66216.1"/>
    </source>
</evidence>
<dbReference type="EC" id="3.2.2.31" evidence="5"/>
<evidence type="ECO:0000256" key="6">
    <source>
        <dbReference type="ARBA" id="ARBA00022023"/>
    </source>
</evidence>
<keyword evidence="11" id="KW-0408">Iron</keyword>
<dbReference type="GO" id="GO:0046872">
    <property type="term" value="F:metal ion binding"/>
    <property type="evidence" value="ECO:0007669"/>
    <property type="project" value="UniProtKB-KW"/>
</dbReference>
<dbReference type="InterPro" id="IPR003651">
    <property type="entry name" value="Endonuclease3_FeS-loop_motif"/>
</dbReference>
<evidence type="ECO:0000256" key="1">
    <source>
        <dbReference type="ARBA" id="ARBA00000843"/>
    </source>
</evidence>
<dbReference type="Pfam" id="PF10576">
    <property type="entry name" value="EndIII_4Fe-2S"/>
    <property type="match status" value="1"/>
</dbReference>
<accession>A0A7C1X1S3</accession>
<keyword evidence="9" id="KW-0227">DNA damage</keyword>